<dbReference type="EMBL" id="MFVU01000019">
    <property type="protein sequence ID" value="OGJ01728.1"/>
    <property type="molecule type" value="Genomic_DNA"/>
</dbReference>
<accession>A0A1F6Y5U3</accession>
<feature type="transmembrane region" description="Helical" evidence="1">
    <location>
        <begin position="40"/>
        <end position="60"/>
    </location>
</feature>
<evidence type="ECO:0000313" key="2">
    <source>
        <dbReference type="EMBL" id="OGJ01728.1"/>
    </source>
</evidence>
<name>A0A1F6Y5U3_9BACT</name>
<keyword evidence="1" id="KW-0472">Membrane</keyword>
<comment type="caution">
    <text evidence="2">The sequence shown here is derived from an EMBL/GenBank/DDBJ whole genome shotgun (WGS) entry which is preliminary data.</text>
</comment>
<proteinExistence type="predicted"/>
<evidence type="ECO:0000313" key="3">
    <source>
        <dbReference type="Proteomes" id="UP000178645"/>
    </source>
</evidence>
<gene>
    <name evidence="2" type="ORF">A3G53_02055</name>
</gene>
<dbReference type="AlphaFoldDB" id="A0A1F6Y5U3"/>
<protein>
    <submittedName>
        <fullName evidence="2">Uncharacterized protein</fullName>
    </submittedName>
</protein>
<keyword evidence="1" id="KW-0812">Transmembrane</keyword>
<feature type="transmembrane region" description="Helical" evidence="1">
    <location>
        <begin position="7"/>
        <end position="28"/>
    </location>
</feature>
<dbReference type="Proteomes" id="UP000178645">
    <property type="component" value="Unassembled WGS sequence"/>
</dbReference>
<keyword evidence="1" id="KW-1133">Transmembrane helix</keyword>
<reference evidence="2 3" key="1">
    <citation type="journal article" date="2016" name="Nat. Commun.">
        <title>Thousands of microbial genomes shed light on interconnected biogeochemical processes in an aquifer system.</title>
        <authorList>
            <person name="Anantharaman K."/>
            <person name="Brown C.T."/>
            <person name="Hug L.A."/>
            <person name="Sharon I."/>
            <person name="Castelle C.J."/>
            <person name="Probst A.J."/>
            <person name="Thomas B.C."/>
            <person name="Singh A."/>
            <person name="Wilkins M.J."/>
            <person name="Karaoz U."/>
            <person name="Brodie E.L."/>
            <person name="Williams K.H."/>
            <person name="Hubbard S.S."/>
            <person name="Banfield J.F."/>
        </authorList>
    </citation>
    <scope>NUCLEOTIDE SEQUENCE [LARGE SCALE GENOMIC DNA]</scope>
</reference>
<organism evidence="2 3">
    <name type="scientific">Candidatus Nomurabacteria bacterium RIFCSPLOWO2_12_FULL_44_11</name>
    <dbReference type="NCBI Taxonomy" id="1801796"/>
    <lineage>
        <taxon>Bacteria</taxon>
        <taxon>Candidatus Nomuraibacteriota</taxon>
    </lineage>
</organism>
<evidence type="ECO:0000256" key="1">
    <source>
        <dbReference type="SAM" id="Phobius"/>
    </source>
</evidence>
<sequence>MQIILSLVWYMVAVLPYLIFMEGVNWAKKFLAKRGLEWDWLYILLIVLCVLLIGLWLAGYR</sequence>